<feature type="transmembrane region" description="Helical" evidence="2">
    <location>
        <begin position="100"/>
        <end position="125"/>
    </location>
</feature>
<feature type="transmembrane region" description="Helical" evidence="2">
    <location>
        <begin position="62"/>
        <end position="80"/>
    </location>
</feature>
<feature type="transmembrane region" description="Helical" evidence="2">
    <location>
        <begin position="275"/>
        <end position="294"/>
    </location>
</feature>
<protein>
    <submittedName>
        <fullName evidence="3">Heme transporter CcmD</fullName>
    </submittedName>
</protein>
<feature type="transmembrane region" description="Helical" evidence="2">
    <location>
        <begin position="137"/>
        <end position="161"/>
    </location>
</feature>
<keyword evidence="2" id="KW-0812">Transmembrane</keyword>
<dbReference type="RefSeq" id="WP_209628458.1">
    <property type="nucleotide sequence ID" value="NZ_PRDG01000005.1"/>
</dbReference>
<feature type="region of interest" description="Disordered" evidence="1">
    <location>
        <begin position="1"/>
        <end position="20"/>
    </location>
</feature>
<feature type="transmembrane region" description="Helical" evidence="2">
    <location>
        <begin position="30"/>
        <end position="50"/>
    </location>
</feature>
<keyword evidence="2" id="KW-1133">Transmembrane helix</keyword>
<feature type="transmembrane region" description="Helical" evidence="2">
    <location>
        <begin position="226"/>
        <end position="255"/>
    </location>
</feature>
<dbReference type="Proteomes" id="UP001519296">
    <property type="component" value="Unassembled WGS sequence"/>
</dbReference>
<proteinExistence type="predicted"/>
<feature type="transmembrane region" description="Helical" evidence="2">
    <location>
        <begin position="329"/>
        <end position="347"/>
    </location>
</feature>
<feature type="compositionally biased region" description="Basic and acidic residues" evidence="1">
    <location>
        <begin position="1"/>
        <end position="12"/>
    </location>
</feature>
<accession>A0ABS5B527</accession>
<feature type="transmembrane region" description="Helical" evidence="2">
    <location>
        <begin position="368"/>
        <end position="388"/>
    </location>
</feature>
<feature type="transmembrane region" description="Helical" evidence="2">
    <location>
        <begin position="306"/>
        <end position="323"/>
    </location>
</feature>
<evidence type="ECO:0000313" key="4">
    <source>
        <dbReference type="Proteomes" id="UP001519296"/>
    </source>
</evidence>
<name>A0ABS5B527_9STRE</name>
<feature type="transmembrane region" description="Helical" evidence="2">
    <location>
        <begin position="181"/>
        <end position="214"/>
    </location>
</feature>
<gene>
    <name evidence="3" type="ORF">C4K46_08330</name>
</gene>
<evidence type="ECO:0000313" key="3">
    <source>
        <dbReference type="EMBL" id="MBP2623942.1"/>
    </source>
</evidence>
<keyword evidence="4" id="KW-1185">Reference proteome</keyword>
<evidence type="ECO:0000256" key="2">
    <source>
        <dbReference type="SAM" id="Phobius"/>
    </source>
</evidence>
<reference evidence="3 4" key="1">
    <citation type="submission" date="2018-02" db="EMBL/GenBank/DDBJ databases">
        <title>Draft genome sequence of Streptococcus oricebi CCUG 70868T type strain.</title>
        <authorList>
            <person name="Mendez V."/>
            <person name="Salva-Serra F."/>
            <person name="Jaen-Luchoro D."/>
            <person name="Gonzales-Siles L."/>
            <person name="Karlsson R."/>
            <person name="Engstrom-Jakobsson H."/>
            <person name="Busquets A."/>
            <person name="Gomila M."/>
            <person name="Pineiro-Iglesias B."/>
            <person name="Bennasar-Figueras A."/>
            <person name="Seeger M."/>
            <person name="Moore E."/>
        </authorList>
    </citation>
    <scope>NUCLEOTIDE SEQUENCE [LARGE SCALE GENOMIC DNA]</scope>
    <source>
        <strain evidence="3 4">CCUG 70868</strain>
    </source>
</reference>
<organism evidence="3 4">
    <name type="scientific">Streptococcus oricebi</name>
    <dbReference type="NCBI Taxonomy" id="1547447"/>
    <lineage>
        <taxon>Bacteria</taxon>
        <taxon>Bacillati</taxon>
        <taxon>Bacillota</taxon>
        <taxon>Bacilli</taxon>
        <taxon>Lactobacillales</taxon>
        <taxon>Streptococcaceae</taxon>
        <taxon>Streptococcus</taxon>
    </lineage>
</organism>
<evidence type="ECO:0000256" key="1">
    <source>
        <dbReference type="SAM" id="MobiDB-lite"/>
    </source>
</evidence>
<dbReference type="EMBL" id="PRDG01000005">
    <property type="protein sequence ID" value="MBP2623942.1"/>
    <property type="molecule type" value="Genomic_DNA"/>
</dbReference>
<keyword evidence="2" id="KW-0472">Membrane</keyword>
<comment type="caution">
    <text evidence="3">The sequence shown here is derived from an EMBL/GenBank/DDBJ whole genome shotgun (WGS) entry which is preliminary data.</text>
</comment>
<sequence>MSDLQQKPEQEKTLSPQEAPKRAEDLGLPLFMMVLWSGLLSILSVANPFLTSLANNLQSQNLYAGWAMSQGQVAYGHFYGNSGLLYYLIDWLGSLFMGQILFAALEFFALLFAGVYLFRLTYLLTGKEKLAQKILPLLYLLVLTLGFGGLYASIFVLPFILWGAYFVARYSHNQTRDKTFILFGAVGALAFMIEPVTSVLFYVLSFIVLTIFNIARKRKARGLYQLLADLFGFSLVFYPLGYLTVWNGSFGFAISQVTYPWDSLSFSHGGLLGNLLLYLGLALALGFFSAIFMALGPSDNKNDWPVRLLAILGLLASLIINILRPDQGAYQLLVSLPFAMILLIFWLNRGFQEAAGRHSRSRRRPSVFRSYFAASFFLPLLAMIYLVVAPLVQTYILEGQETNERSKVALYIKDKAKKSDKIYAWDKTASLYQASGHLSAASILSPSLYLGTSENKIALSNQLGDNGAKYILVNKDVELLDDVKKQLGSNYEEVDLQLSQFQLYQLK</sequence>